<reference evidence="1" key="2">
    <citation type="submission" date="2004-02" db="EMBL/GenBank/DDBJ databases">
        <authorList>
            <consortium name="Genoscope"/>
            <consortium name="Whitehead Institute Centre for Genome Research"/>
        </authorList>
    </citation>
    <scope>NUCLEOTIDE SEQUENCE</scope>
</reference>
<gene>
    <name evidence="1" type="ORF">GSTENG00010246001</name>
</gene>
<dbReference type="AlphaFoldDB" id="Q4SYN0"/>
<protein>
    <submittedName>
        <fullName evidence="1">(spotted green pufferfish) hypothetical protein</fullName>
    </submittedName>
</protein>
<name>Q4SYN0_TETNG</name>
<comment type="caution">
    <text evidence="1">The sequence shown here is derived from an EMBL/GenBank/DDBJ whole genome shotgun (WGS) entry which is preliminary data.</text>
</comment>
<organism evidence="1">
    <name type="scientific">Tetraodon nigroviridis</name>
    <name type="common">Spotted green pufferfish</name>
    <name type="synonym">Chelonodon nigroviridis</name>
    <dbReference type="NCBI Taxonomy" id="99883"/>
    <lineage>
        <taxon>Eukaryota</taxon>
        <taxon>Metazoa</taxon>
        <taxon>Chordata</taxon>
        <taxon>Craniata</taxon>
        <taxon>Vertebrata</taxon>
        <taxon>Euteleostomi</taxon>
        <taxon>Actinopterygii</taxon>
        <taxon>Neopterygii</taxon>
        <taxon>Teleostei</taxon>
        <taxon>Neoteleostei</taxon>
        <taxon>Acanthomorphata</taxon>
        <taxon>Eupercaria</taxon>
        <taxon>Tetraodontiformes</taxon>
        <taxon>Tetradontoidea</taxon>
        <taxon>Tetraodontidae</taxon>
        <taxon>Tetraodon</taxon>
    </lineage>
</organism>
<reference evidence="1" key="1">
    <citation type="journal article" date="2004" name="Nature">
        <title>Genome duplication in the teleost fish Tetraodon nigroviridis reveals the early vertebrate proto-karyotype.</title>
        <authorList>
            <person name="Jaillon O."/>
            <person name="Aury J.-M."/>
            <person name="Brunet F."/>
            <person name="Petit J.-L."/>
            <person name="Stange-Thomann N."/>
            <person name="Mauceli E."/>
            <person name="Bouneau L."/>
            <person name="Fischer C."/>
            <person name="Ozouf-Costaz C."/>
            <person name="Bernot A."/>
            <person name="Nicaud S."/>
            <person name="Jaffe D."/>
            <person name="Fisher S."/>
            <person name="Lutfalla G."/>
            <person name="Dossat C."/>
            <person name="Segurens B."/>
            <person name="Dasilva C."/>
            <person name="Salanoubat M."/>
            <person name="Levy M."/>
            <person name="Boudet N."/>
            <person name="Castellano S."/>
            <person name="Anthouard V."/>
            <person name="Jubin C."/>
            <person name="Castelli V."/>
            <person name="Katinka M."/>
            <person name="Vacherie B."/>
            <person name="Biemont C."/>
            <person name="Skalli Z."/>
            <person name="Cattolico L."/>
            <person name="Poulain J."/>
            <person name="De Berardinis V."/>
            <person name="Cruaud C."/>
            <person name="Duprat S."/>
            <person name="Brottier P."/>
            <person name="Coutanceau J.-P."/>
            <person name="Gouzy J."/>
            <person name="Parra G."/>
            <person name="Lardier G."/>
            <person name="Chapple C."/>
            <person name="McKernan K.J."/>
            <person name="McEwan P."/>
            <person name="Bosak S."/>
            <person name="Kellis M."/>
            <person name="Volff J.-N."/>
            <person name="Guigo R."/>
            <person name="Zody M.C."/>
            <person name="Mesirov J."/>
            <person name="Lindblad-Toh K."/>
            <person name="Birren B."/>
            <person name="Nusbaum C."/>
            <person name="Kahn D."/>
            <person name="Robinson-Rechavi M."/>
            <person name="Laudet V."/>
            <person name="Schachter V."/>
            <person name="Quetier F."/>
            <person name="Saurin W."/>
            <person name="Scarpelli C."/>
            <person name="Wincker P."/>
            <person name="Lander E.S."/>
            <person name="Weissenbach J."/>
            <person name="Roest Crollius H."/>
        </authorList>
    </citation>
    <scope>NUCLEOTIDE SEQUENCE [LARGE SCALE GENOMIC DNA]</scope>
</reference>
<accession>Q4SYN0</accession>
<feature type="non-terminal residue" evidence="1">
    <location>
        <position position="1"/>
    </location>
</feature>
<dbReference type="KEGG" id="tng:GSTEN00010246G001"/>
<sequence length="38" mass="4638">FTRNHRTSWSGWTKRRQGWSLTLKNRPHLKAHARIQPK</sequence>
<proteinExistence type="predicted"/>
<dbReference type="EMBL" id="CAAE01012015">
    <property type="protein sequence ID" value="CAF94252.1"/>
    <property type="molecule type" value="Genomic_DNA"/>
</dbReference>
<evidence type="ECO:0000313" key="1">
    <source>
        <dbReference type="EMBL" id="CAF94252.1"/>
    </source>
</evidence>